<dbReference type="EMBL" id="KV744978">
    <property type="protein sequence ID" value="OCK80007.1"/>
    <property type="molecule type" value="Genomic_DNA"/>
</dbReference>
<evidence type="ECO:0000256" key="2">
    <source>
        <dbReference type="ARBA" id="ARBA00022692"/>
    </source>
</evidence>
<proteinExistence type="predicted"/>
<feature type="transmembrane region" description="Helical" evidence="6">
    <location>
        <begin position="183"/>
        <end position="207"/>
    </location>
</feature>
<evidence type="ECO:0000313" key="9">
    <source>
        <dbReference type="Proteomes" id="UP000250266"/>
    </source>
</evidence>
<feature type="transmembrane region" description="Helical" evidence="6">
    <location>
        <begin position="92"/>
        <end position="111"/>
    </location>
</feature>
<evidence type="ECO:0000256" key="3">
    <source>
        <dbReference type="ARBA" id="ARBA00022989"/>
    </source>
</evidence>
<feature type="transmembrane region" description="Helical" evidence="6">
    <location>
        <begin position="213"/>
        <end position="233"/>
    </location>
</feature>
<dbReference type="Gene3D" id="1.20.1720.10">
    <property type="entry name" value="Multidrug resistance protein D"/>
    <property type="match status" value="1"/>
</dbReference>
<feature type="transmembrane region" description="Helical" evidence="6">
    <location>
        <begin position="492"/>
        <end position="513"/>
    </location>
</feature>
<dbReference type="CDD" id="cd17476">
    <property type="entry name" value="MFS_Amf1_MDR_like"/>
    <property type="match status" value="1"/>
</dbReference>
<dbReference type="Pfam" id="PF07690">
    <property type="entry name" value="MFS_1"/>
    <property type="match status" value="1"/>
</dbReference>
<name>A0A8E2E9V5_9PEZI</name>
<feature type="transmembrane region" description="Helical" evidence="6">
    <location>
        <begin position="412"/>
        <end position="437"/>
    </location>
</feature>
<evidence type="ECO:0000256" key="4">
    <source>
        <dbReference type="ARBA" id="ARBA00023136"/>
    </source>
</evidence>
<dbReference type="GO" id="GO:0022857">
    <property type="term" value="F:transmembrane transporter activity"/>
    <property type="evidence" value="ECO:0007669"/>
    <property type="project" value="InterPro"/>
</dbReference>
<feature type="domain" description="Major facilitator superfamily (MFS) profile" evidence="7">
    <location>
        <begin position="54"/>
        <end position="516"/>
    </location>
</feature>
<dbReference type="InterPro" id="IPR011701">
    <property type="entry name" value="MFS"/>
</dbReference>
<dbReference type="OrthoDB" id="2428527at2759"/>
<feature type="region of interest" description="Disordered" evidence="5">
    <location>
        <begin position="1"/>
        <end position="20"/>
    </location>
</feature>
<evidence type="ECO:0000256" key="1">
    <source>
        <dbReference type="ARBA" id="ARBA00004141"/>
    </source>
</evidence>
<feature type="transmembrane region" description="Helical" evidence="6">
    <location>
        <begin position="387"/>
        <end position="406"/>
    </location>
</feature>
<accession>A0A8E2E9V5</accession>
<dbReference type="GO" id="GO:0016020">
    <property type="term" value="C:membrane"/>
    <property type="evidence" value="ECO:0007669"/>
    <property type="project" value="UniProtKB-SubCell"/>
</dbReference>
<reference evidence="8 9" key="1">
    <citation type="journal article" date="2016" name="Nat. Commun.">
        <title>Ectomycorrhizal ecology is imprinted in the genome of the dominant symbiotic fungus Cenococcum geophilum.</title>
        <authorList>
            <consortium name="DOE Joint Genome Institute"/>
            <person name="Peter M."/>
            <person name="Kohler A."/>
            <person name="Ohm R.A."/>
            <person name="Kuo A."/>
            <person name="Krutzmann J."/>
            <person name="Morin E."/>
            <person name="Arend M."/>
            <person name="Barry K.W."/>
            <person name="Binder M."/>
            <person name="Choi C."/>
            <person name="Clum A."/>
            <person name="Copeland A."/>
            <person name="Grisel N."/>
            <person name="Haridas S."/>
            <person name="Kipfer T."/>
            <person name="LaButti K."/>
            <person name="Lindquist E."/>
            <person name="Lipzen A."/>
            <person name="Maire R."/>
            <person name="Meier B."/>
            <person name="Mihaltcheva S."/>
            <person name="Molinier V."/>
            <person name="Murat C."/>
            <person name="Poggeler S."/>
            <person name="Quandt C.A."/>
            <person name="Sperisen C."/>
            <person name="Tritt A."/>
            <person name="Tisserant E."/>
            <person name="Crous P.W."/>
            <person name="Henrissat B."/>
            <person name="Nehls U."/>
            <person name="Egli S."/>
            <person name="Spatafora J.W."/>
            <person name="Grigoriev I.V."/>
            <person name="Martin F.M."/>
        </authorList>
    </citation>
    <scope>NUCLEOTIDE SEQUENCE [LARGE SCALE GENOMIC DNA]</scope>
    <source>
        <strain evidence="8 9">CBS 459.81</strain>
    </source>
</reference>
<feature type="transmembrane region" description="Helical" evidence="6">
    <location>
        <begin position="449"/>
        <end position="472"/>
    </location>
</feature>
<feature type="transmembrane region" description="Helical" evidence="6">
    <location>
        <begin position="285"/>
        <end position="310"/>
    </location>
</feature>
<dbReference type="InterPro" id="IPR020846">
    <property type="entry name" value="MFS_dom"/>
</dbReference>
<keyword evidence="3 6" id="KW-1133">Transmembrane helix</keyword>
<dbReference type="InterPro" id="IPR036259">
    <property type="entry name" value="MFS_trans_sf"/>
</dbReference>
<comment type="subcellular location">
    <subcellularLocation>
        <location evidence="1">Membrane</location>
        <topology evidence="1">Multi-pass membrane protein</topology>
    </subcellularLocation>
</comment>
<feature type="transmembrane region" description="Helical" evidence="6">
    <location>
        <begin position="54"/>
        <end position="72"/>
    </location>
</feature>
<protein>
    <submittedName>
        <fullName evidence="8">MFS general substrate transporter</fullName>
    </submittedName>
</protein>
<feature type="transmembrane region" description="Helical" evidence="6">
    <location>
        <begin position="123"/>
        <end position="144"/>
    </location>
</feature>
<dbReference type="Gene3D" id="1.20.1250.20">
    <property type="entry name" value="MFS general substrate transporter like domains"/>
    <property type="match status" value="1"/>
</dbReference>
<feature type="transmembrane region" description="Helical" evidence="6">
    <location>
        <begin position="254"/>
        <end position="273"/>
    </location>
</feature>
<dbReference type="PANTHER" id="PTHR42718">
    <property type="entry name" value="MAJOR FACILITATOR SUPERFAMILY MULTIDRUG TRANSPORTER MFSC"/>
    <property type="match status" value="1"/>
</dbReference>
<gene>
    <name evidence="8" type="ORF">K432DRAFT_405078</name>
</gene>
<evidence type="ECO:0000256" key="6">
    <source>
        <dbReference type="SAM" id="Phobius"/>
    </source>
</evidence>
<dbReference type="PANTHER" id="PTHR42718:SF1">
    <property type="entry name" value="LOW AFFINITY AMMONIUM TRANSPORTER"/>
    <property type="match status" value="1"/>
</dbReference>
<dbReference type="PROSITE" id="PS50850">
    <property type="entry name" value="MFS"/>
    <property type="match status" value="1"/>
</dbReference>
<dbReference type="SUPFAM" id="SSF103473">
    <property type="entry name" value="MFS general substrate transporter"/>
    <property type="match status" value="1"/>
</dbReference>
<evidence type="ECO:0000256" key="5">
    <source>
        <dbReference type="SAM" id="MobiDB-lite"/>
    </source>
</evidence>
<dbReference type="Proteomes" id="UP000250266">
    <property type="component" value="Unassembled WGS sequence"/>
</dbReference>
<evidence type="ECO:0000313" key="8">
    <source>
        <dbReference type="EMBL" id="OCK80007.1"/>
    </source>
</evidence>
<keyword evidence="2 6" id="KW-0812">Transmembrane</keyword>
<feature type="transmembrane region" description="Helical" evidence="6">
    <location>
        <begin position="322"/>
        <end position="344"/>
    </location>
</feature>
<keyword evidence="9" id="KW-1185">Reference proteome</keyword>
<sequence length="562" mass="60559">MASESDPNSKESSLMPSRVDVPEAQLQAASNEELDSQEKEHVYIADSLSLPRQFLFVATICMSMFTLQVGLGQTLDILHVIGDSYGITNPGVLSWLVAGYSLTIGTFILISGRFGDDFGHKKMFVIGTCWYALWSLIAGLAVYSNYVLFVFARVFQGMGPAMTLPNGLAILGQSYSPGPNKNMAFAAFASMAPLGSITGFAAAGLFALAWWPWAFWSSAIALSCLAVFSAWVIPAQPVNMEAQKRTLRETINHLDLPGCLTGVTALVLFNFAWNQATVVGWEKAYVYICLILGVLFGVVFFLIELFWASAPILPLAAFTSDIAFVLACTACGWACFGIWVFYAANLVVTLDGISPLLLAAYYSPVVPSGMLAAFAVGKLLGRISPAWVMLIGMLAYTLGSILVATMPVGQIYWSQFFFSTLIICVGMDSSFPAATLIFSNAVRREYQGIGASVVATVVNYSISLGLGFAGTVERQVNRGGRTGEDKLKGYRGAFYVAVGLAGLGFLLSVVFVGKGYLGERRNKKGIEKEGVEEKEVKGDLIRINASYHNVANQSNQSIEGLT</sequence>
<feature type="transmembrane region" description="Helical" evidence="6">
    <location>
        <begin position="356"/>
        <end position="375"/>
    </location>
</feature>
<organism evidence="8 9">
    <name type="scientific">Lepidopterella palustris CBS 459.81</name>
    <dbReference type="NCBI Taxonomy" id="1314670"/>
    <lineage>
        <taxon>Eukaryota</taxon>
        <taxon>Fungi</taxon>
        <taxon>Dikarya</taxon>
        <taxon>Ascomycota</taxon>
        <taxon>Pezizomycotina</taxon>
        <taxon>Dothideomycetes</taxon>
        <taxon>Pleosporomycetidae</taxon>
        <taxon>Mytilinidiales</taxon>
        <taxon>Argynnaceae</taxon>
        <taxon>Lepidopterella</taxon>
    </lineage>
</organism>
<keyword evidence="4 6" id="KW-0472">Membrane</keyword>
<evidence type="ECO:0000259" key="7">
    <source>
        <dbReference type="PROSITE" id="PS50850"/>
    </source>
</evidence>
<dbReference type="AlphaFoldDB" id="A0A8E2E9V5"/>